<evidence type="ECO:0000313" key="2">
    <source>
        <dbReference type="EMBL" id="KAF2488530.1"/>
    </source>
</evidence>
<keyword evidence="3" id="KW-1185">Reference proteome</keyword>
<sequence length="506" mass="58205">MKHQRSPAYNDGTQISMKRQRASTFEEDDTVGMTSQHSPTREQRMASSMKKIQRLRDEYRMAQNIEDTWREMAQELHNQAAELLKEADRHEDIARSVASEQKAPISLKLLRQAYAYTRVASHDLATSMHAALPREVRDMIYRELLPDCVTISFHEPSMQNLRKMMGRPHYLYASWVGRLFAREALEAFYNNVVFRFTSYTVLGEYLHTDPFGLGVLPSSHLRRFSISVESDHRMANAAKYAMDNNAYEGPSKELRRARLCTYESFLESSSFEQPIERDETRLRLSPLFELECKAITLTLEVEPTPRTPELRNLSPVVFQLREQGWNVSVVQMKVVKEGHSNECSCWEYEDPDEFVGEDSAECDCRPRTTKGVDSDLTTCFDVPSDVDRLSAAEVTFNDIRKEIIPAWYRVLLHDHYNVYKTKIRENPRASGKFAMPQRKALQGNSDWILNPPKEEDSDESSDDNKSYGAQSDDENIDSNEDDSVAGDSEEEPLGLDDFDEDGVCIR</sequence>
<dbReference type="Proteomes" id="UP000799750">
    <property type="component" value="Unassembled WGS sequence"/>
</dbReference>
<gene>
    <name evidence="2" type="ORF">BU16DRAFT_587035</name>
</gene>
<organism evidence="2 3">
    <name type="scientific">Lophium mytilinum</name>
    <dbReference type="NCBI Taxonomy" id="390894"/>
    <lineage>
        <taxon>Eukaryota</taxon>
        <taxon>Fungi</taxon>
        <taxon>Dikarya</taxon>
        <taxon>Ascomycota</taxon>
        <taxon>Pezizomycotina</taxon>
        <taxon>Dothideomycetes</taxon>
        <taxon>Pleosporomycetidae</taxon>
        <taxon>Mytilinidiales</taxon>
        <taxon>Mytilinidiaceae</taxon>
        <taxon>Lophium</taxon>
    </lineage>
</organism>
<dbReference type="EMBL" id="MU004203">
    <property type="protein sequence ID" value="KAF2488530.1"/>
    <property type="molecule type" value="Genomic_DNA"/>
</dbReference>
<dbReference type="AlphaFoldDB" id="A0A6A6Q819"/>
<feature type="region of interest" description="Disordered" evidence="1">
    <location>
        <begin position="441"/>
        <end position="506"/>
    </location>
</feature>
<protein>
    <submittedName>
        <fullName evidence="2">Uncharacterized protein</fullName>
    </submittedName>
</protein>
<evidence type="ECO:0000313" key="3">
    <source>
        <dbReference type="Proteomes" id="UP000799750"/>
    </source>
</evidence>
<accession>A0A6A6Q819</accession>
<proteinExistence type="predicted"/>
<reference evidence="2" key="1">
    <citation type="journal article" date="2020" name="Stud. Mycol.">
        <title>101 Dothideomycetes genomes: a test case for predicting lifestyles and emergence of pathogens.</title>
        <authorList>
            <person name="Haridas S."/>
            <person name="Albert R."/>
            <person name="Binder M."/>
            <person name="Bloem J."/>
            <person name="Labutti K."/>
            <person name="Salamov A."/>
            <person name="Andreopoulos B."/>
            <person name="Baker S."/>
            <person name="Barry K."/>
            <person name="Bills G."/>
            <person name="Bluhm B."/>
            <person name="Cannon C."/>
            <person name="Castanera R."/>
            <person name="Culley D."/>
            <person name="Daum C."/>
            <person name="Ezra D."/>
            <person name="Gonzalez J."/>
            <person name="Henrissat B."/>
            <person name="Kuo A."/>
            <person name="Liang C."/>
            <person name="Lipzen A."/>
            <person name="Lutzoni F."/>
            <person name="Magnuson J."/>
            <person name="Mondo S."/>
            <person name="Nolan M."/>
            <person name="Ohm R."/>
            <person name="Pangilinan J."/>
            <person name="Park H.-J."/>
            <person name="Ramirez L."/>
            <person name="Alfaro M."/>
            <person name="Sun H."/>
            <person name="Tritt A."/>
            <person name="Yoshinaga Y."/>
            <person name="Zwiers L.-H."/>
            <person name="Turgeon B."/>
            <person name="Goodwin S."/>
            <person name="Spatafora J."/>
            <person name="Crous P."/>
            <person name="Grigoriev I."/>
        </authorList>
    </citation>
    <scope>NUCLEOTIDE SEQUENCE</scope>
    <source>
        <strain evidence="2">CBS 269.34</strain>
    </source>
</reference>
<feature type="compositionally biased region" description="Acidic residues" evidence="1">
    <location>
        <begin position="471"/>
        <end position="506"/>
    </location>
</feature>
<evidence type="ECO:0000256" key="1">
    <source>
        <dbReference type="SAM" id="MobiDB-lite"/>
    </source>
</evidence>
<dbReference type="OrthoDB" id="3795413at2759"/>
<feature type="region of interest" description="Disordered" evidence="1">
    <location>
        <begin position="1"/>
        <end position="47"/>
    </location>
</feature>
<name>A0A6A6Q819_9PEZI</name>